<dbReference type="InterPro" id="IPR040476">
    <property type="entry name" value="CSD2"/>
</dbReference>
<feature type="compositionally biased region" description="Basic and acidic residues" evidence="9">
    <location>
        <begin position="26"/>
        <end position="40"/>
    </location>
</feature>
<dbReference type="InterPro" id="IPR004476">
    <property type="entry name" value="RNase_II/RNase_R"/>
</dbReference>
<dbReference type="eggNOG" id="COG0557">
    <property type="taxonomic scope" value="Bacteria"/>
</dbReference>
<dbReference type="GO" id="GO:0006402">
    <property type="term" value="P:mRNA catabolic process"/>
    <property type="evidence" value="ECO:0007669"/>
    <property type="project" value="TreeGrafter"/>
</dbReference>
<dbReference type="SMART" id="SM00357">
    <property type="entry name" value="CSP"/>
    <property type="match status" value="1"/>
</dbReference>
<comment type="function">
    <text evidence="8">3'-5' exoribonuclease that releases 5'-nucleoside monophosphates and is involved in maturation of structured RNAs.</text>
</comment>
<dbReference type="EC" id="3.1.13.1" evidence="8"/>
<keyword evidence="4 8" id="KW-0540">Nuclease</keyword>
<dbReference type="GO" id="GO:0003723">
    <property type="term" value="F:RNA binding"/>
    <property type="evidence" value="ECO:0007669"/>
    <property type="project" value="UniProtKB-UniRule"/>
</dbReference>
<dbReference type="PANTHER" id="PTHR23355:SF9">
    <property type="entry name" value="DIS3-LIKE EXONUCLEASE 2"/>
    <property type="match status" value="1"/>
</dbReference>
<dbReference type="Proteomes" id="UP000005297">
    <property type="component" value="Unassembled WGS sequence"/>
</dbReference>
<dbReference type="InterPro" id="IPR012340">
    <property type="entry name" value="NA-bd_OB-fold"/>
</dbReference>
<dbReference type="Pfam" id="PF08206">
    <property type="entry name" value="OB_RNB"/>
    <property type="match status" value="1"/>
</dbReference>
<feature type="compositionally biased region" description="Basic residues" evidence="9">
    <location>
        <begin position="9"/>
        <end position="22"/>
    </location>
</feature>
<comment type="similarity">
    <text evidence="8">Belongs to the RNR ribonuclease family. RNase R subfamily.</text>
</comment>
<feature type="domain" description="RNB" evidence="11">
    <location>
        <begin position="244"/>
        <end position="576"/>
    </location>
</feature>
<dbReference type="EMBL" id="AATS01000020">
    <property type="protein sequence ID" value="EAU53600.1"/>
    <property type="molecule type" value="Genomic_DNA"/>
</dbReference>
<dbReference type="FunCoup" id="Q0EWH9">
    <property type="interactions" value="488"/>
</dbReference>
<comment type="subcellular location">
    <subcellularLocation>
        <location evidence="2 8">Cytoplasm</location>
    </subcellularLocation>
</comment>
<keyword evidence="7 8" id="KW-0694">RNA-binding</keyword>
<dbReference type="InterPro" id="IPR011805">
    <property type="entry name" value="RNase_R"/>
</dbReference>
<keyword evidence="13" id="KW-1185">Reference proteome</keyword>
<organism evidence="12 13">
    <name type="scientific">Mariprofundus ferrooxydans PV-1</name>
    <dbReference type="NCBI Taxonomy" id="314345"/>
    <lineage>
        <taxon>Bacteria</taxon>
        <taxon>Pseudomonadati</taxon>
        <taxon>Pseudomonadota</taxon>
        <taxon>Candidatius Mariprofundia</taxon>
        <taxon>Mariprofundales</taxon>
        <taxon>Mariprofundaceae</taxon>
        <taxon>Mariprofundus</taxon>
    </lineage>
</organism>
<evidence type="ECO:0000256" key="1">
    <source>
        <dbReference type="ARBA" id="ARBA00001849"/>
    </source>
</evidence>
<dbReference type="HAMAP" id="MF_01895">
    <property type="entry name" value="RNase_R"/>
    <property type="match status" value="1"/>
</dbReference>
<dbReference type="OrthoDB" id="5287177at2"/>
<dbReference type="PANTHER" id="PTHR23355">
    <property type="entry name" value="RIBONUCLEASE"/>
    <property type="match status" value="1"/>
</dbReference>
<evidence type="ECO:0000256" key="7">
    <source>
        <dbReference type="ARBA" id="ARBA00022884"/>
    </source>
</evidence>
<dbReference type="InParanoid" id="Q0EWH9"/>
<comment type="caution">
    <text evidence="12">The sequence shown here is derived from an EMBL/GenBank/DDBJ whole genome shotgun (WGS) entry which is preliminary data.</text>
</comment>
<keyword evidence="5 8" id="KW-0378">Hydrolase</keyword>
<dbReference type="InterPro" id="IPR022966">
    <property type="entry name" value="RNase_II/R_CS"/>
</dbReference>
<name>Q0EWH9_9PROT</name>
<keyword evidence="3 8" id="KW-0963">Cytoplasm</keyword>
<dbReference type="NCBIfam" id="TIGR02063">
    <property type="entry name" value="RNase_R"/>
    <property type="match status" value="1"/>
</dbReference>
<dbReference type="Pfam" id="PF00773">
    <property type="entry name" value="RNB"/>
    <property type="match status" value="1"/>
</dbReference>
<sequence>MQESDKKKWPGKKAGKRGHGRGRGTAGEDHKPVAAGDRRPPRPGAGASPWENIAPKGGKASQRSHAGKTAQQSYTGKVSAHPDGFGFVDVEGREKGFFLPHEEMNGLMHGDIVEVRPVRKRGRESAEVVRIVEHASTVLVGQYLVQGKIAVVQPRSRNMPQAILIAHGDAGTASDGDWVRIEIKRDAGHVRGKVQEVLGDNLSPSRLIDLIVAEQQLDVDFPPAVIAEANAFADQVLESDIKGRKDLRHIPFVTIDGEDARDFDDAVCVLPRGEGFEAWVSIADVSHYVRPHSALDKEALARSNSFYFPDRVIPMLPEKLSNGLCSLNPHLPRLGMTVRMRFDANGTRRSIHVYESVIHSQARLTYTQASAWLEERDETAVEKPELREMLDDAARLFRKLEKKRKQRGALDLDMPEVRALLQDDVVVDIVASERNIAQRLIEEMMLAANTAVAEYMDAHECALLYRIHPAPERQAIETLNEFLAPFGLFVKLPKIKEKDSQVRPGDVQLVLEQSEGKPFAHVLHRLVLRSMQQAKYTPVNVGHFGLAYDSYAHFTSPIRRYADLIVHRRLKALIRGEDPNRVQPVGTLADIGLQTSTQERKQQRGEWDTQAMLAALFHSKDVGKTMPARISGLTKRRIFFEIEPTMAEAGLAVDDLPGAFELDETGHRLAARRGGSAYHLGDRLDVVIDSTDPVRGQINVRLAGEQD</sequence>
<dbReference type="Gene3D" id="2.40.50.140">
    <property type="entry name" value="Nucleic acid-binding proteins"/>
    <property type="match status" value="1"/>
</dbReference>
<feature type="compositionally biased region" description="Polar residues" evidence="9">
    <location>
        <begin position="61"/>
        <end position="76"/>
    </location>
</feature>
<feature type="region of interest" description="Disordered" evidence="9">
    <location>
        <begin position="1"/>
        <end position="78"/>
    </location>
</feature>
<evidence type="ECO:0000256" key="9">
    <source>
        <dbReference type="SAM" id="MobiDB-lite"/>
    </source>
</evidence>
<dbReference type="SMART" id="SM00955">
    <property type="entry name" value="RNB"/>
    <property type="match status" value="1"/>
</dbReference>
<dbReference type="GO" id="GO:0005829">
    <property type="term" value="C:cytosol"/>
    <property type="evidence" value="ECO:0007669"/>
    <property type="project" value="UniProtKB-ARBA"/>
</dbReference>
<dbReference type="Pfam" id="PF17876">
    <property type="entry name" value="CSD2"/>
    <property type="match status" value="1"/>
</dbReference>
<dbReference type="InterPro" id="IPR050180">
    <property type="entry name" value="RNR_Ribonuclease"/>
</dbReference>
<comment type="catalytic activity">
    <reaction evidence="1 8">
        <text>Exonucleolytic cleavage in the 3'- to 5'-direction to yield nucleoside 5'-phosphates.</text>
        <dbReference type="EC" id="3.1.13.1"/>
    </reaction>
</comment>
<reference evidence="12 13" key="1">
    <citation type="submission" date="2006-09" db="EMBL/GenBank/DDBJ databases">
        <authorList>
            <person name="Emerson D."/>
            <person name="Ferriera S."/>
            <person name="Johnson J."/>
            <person name="Kravitz S."/>
            <person name="Halpern A."/>
            <person name="Remington K."/>
            <person name="Beeson K."/>
            <person name="Tran B."/>
            <person name="Rogers Y.-H."/>
            <person name="Friedman R."/>
            <person name="Venter J.C."/>
        </authorList>
    </citation>
    <scope>NUCLEOTIDE SEQUENCE [LARGE SCALE GENOMIC DNA]</scope>
    <source>
        <strain evidence="12 13">PV-1</strain>
    </source>
</reference>
<dbReference type="PROSITE" id="PS01175">
    <property type="entry name" value="RIBONUCLEASE_II"/>
    <property type="match status" value="1"/>
</dbReference>
<protein>
    <recommendedName>
        <fullName evidence="8">Ribonuclease R</fullName>
        <shortName evidence="8">RNase R</shortName>
        <ecNumber evidence="8">3.1.13.1</ecNumber>
    </recommendedName>
</protein>
<keyword evidence="6 8" id="KW-0269">Exonuclease</keyword>
<evidence type="ECO:0000256" key="4">
    <source>
        <dbReference type="ARBA" id="ARBA00022722"/>
    </source>
</evidence>
<dbReference type="AlphaFoldDB" id="Q0EWH9"/>
<evidence type="ECO:0000256" key="5">
    <source>
        <dbReference type="ARBA" id="ARBA00022801"/>
    </source>
</evidence>
<evidence type="ECO:0000256" key="3">
    <source>
        <dbReference type="ARBA" id="ARBA00022490"/>
    </source>
</evidence>
<evidence type="ECO:0000313" key="12">
    <source>
        <dbReference type="EMBL" id="EAU53600.1"/>
    </source>
</evidence>
<evidence type="ECO:0000256" key="6">
    <source>
        <dbReference type="ARBA" id="ARBA00022839"/>
    </source>
</evidence>
<evidence type="ECO:0000259" key="10">
    <source>
        <dbReference type="SMART" id="SM00357"/>
    </source>
</evidence>
<evidence type="ECO:0000259" key="11">
    <source>
        <dbReference type="SMART" id="SM00955"/>
    </source>
</evidence>
<dbReference type="GO" id="GO:0008859">
    <property type="term" value="F:exoribonuclease II activity"/>
    <property type="evidence" value="ECO:0007669"/>
    <property type="project" value="UniProtKB-UniRule"/>
</dbReference>
<gene>
    <name evidence="8" type="primary">rnr</name>
    <name evidence="12" type="ORF">SPV1_13412</name>
</gene>
<evidence type="ECO:0000256" key="2">
    <source>
        <dbReference type="ARBA" id="ARBA00004496"/>
    </source>
</evidence>
<dbReference type="STRING" id="314344.AL013_09595"/>
<dbReference type="SUPFAM" id="SSF50249">
    <property type="entry name" value="Nucleic acid-binding proteins"/>
    <property type="match status" value="3"/>
</dbReference>
<dbReference type="NCBIfam" id="TIGR00358">
    <property type="entry name" value="3_prime_RNase"/>
    <property type="match status" value="1"/>
</dbReference>
<dbReference type="InterPro" id="IPR001900">
    <property type="entry name" value="RNase_II/R"/>
</dbReference>
<dbReference type="InterPro" id="IPR011129">
    <property type="entry name" value="CSD"/>
</dbReference>
<dbReference type="HOGENOM" id="CLU_002333_7_0_0"/>
<accession>Q0EWH9</accession>
<evidence type="ECO:0000313" key="13">
    <source>
        <dbReference type="Proteomes" id="UP000005297"/>
    </source>
</evidence>
<feature type="domain" description="Cold-shock" evidence="10">
    <location>
        <begin position="75"/>
        <end position="132"/>
    </location>
</feature>
<dbReference type="InterPro" id="IPR013223">
    <property type="entry name" value="RNase_B_OB_dom"/>
</dbReference>
<evidence type="ECO:0000256" key="8">
    <source>
        <dbReference type="HAMAP-Rule" id="MF_01895"/>
    </source>
</evidence>
<proteinExistence type="inferred from homology"/>